<feature type="domain" description="Acyl-CoA oxidase C-terminal" evidence="6">
    <location>
        <begin position="85"/>
        <end position="181"/>
    </location>
</feature>
<keyword evidence="8" id="KW-1185">Reference proteome</keyword>
<dbReference type="InterPro" id="IPR002655">
    <property type="entry name" value="Acyl-CoA_oxidase_C"/>
</dbReference>
<keyword evidence="3" id="KW-0276">Fatty acid metabolism</keyword>
<dbReference type="GO" id="GO:0005777">
    <property type="term" value="C:peroxisome"/>
    <property type="evidence" value="ECO:0007669"/>
    <property type="project" value="InterPro"/>
</dbReference>
<organism evidence="7 8">
    <name type="scientific">Leptidea sinapis</name>
    <dbReference type="NCBI Taxonomy" id="189913"/>
    <lineage>
        <taxon>Eukaryota</taxon>
        <taxon>Metazoa</taxon>
        <taxon>Ecdysozoa</taxon>
        <taxon>Arthropoda</taxon>
        <taxon>Hexapoda</taxon>
        <taxon>Insecta</taxon>
        <taxon>Pterygota</taxon>
        <taxon>Neoptera</taxon>
        <taxon>Endopterygota</taxon>
        <taxon>Lepidoptera</taxon>
        <taxon>Glossata</taxon>
        <taxon>Ditrysia</taxon>
        <taxon>Papilionoidea</taxon>
        <taxon>Pieridae</taxon>
        <taxon>Dismorphiinae</taxon>
        <taxon>Leptidea</taxon>
    </lineage>
</organism>
<evidence type="ECO:0000256" key="2">
    <source>
        <dbReference type="ARBA" id="ARBA00006288"/>
    </source>
</evidence>
<keyword evidence="5" id="KW-0443">Lipid metabolism</keyword>
<dbReference type="FunFam" id="1.20.140.10:FF:000007">
    <property type="entry name" value="Acyl-coenzyme A oxidase"/>
    <property type="match status" value="1"/>
</dbReference>
<evidence type="ECO:0000259" key="6">
    <source>
        <dbReference type="Pfam" id="PF01756"/>
    </source>
</evidence>
<accession>A0A5E4Q9F3</accession>
<dbReference type="GO" id="GO:0071949">
    <property type="term" value="F:FAD binding"/>
    <property type="evidence" value="ECO:0007669"/>
    <property type="project" value="InterPro"/>
</dbReference>
<dbReference type="PANTHER" id="PTHR10909:SF390">
    <property type="entry name" value="PEROXISOMAL ACYL-COENZYME A OXIDASE 3"/>
    <property type="match status" value="1"/>
</dbReference>
<dbReference type="GO" id="GO:0055088">
    <property type="term" value="P:lipid homeostasis"/>
    <property type="evidence" value="ECO:0007669"/>
    <property type="project" value="TreeGrafter"/>
</dbReference>
<dbReference type="PANTHER" id="PTHR10909">
    <property type="entry name" value="ELECTRON TRANSPORT OXIDOREDUCTASE"/>
    <property type="match status" value="1"/>
</dbReference>
<dbReference type="GO" id="GO:0016402">
    <property type="term" value="F:pristanoyl-CoA oxidase activity"/>
    <property type="evidence" value="ECO:0007669"/>
    <property type="project" value="TreeGrafter"/>
</dbReference>
<comment type="pathway">
    <text evidence="1">Lipid metabolism.</text>
</comment>
<comment type="similarity">
    <text evidence="2">Belongs to the acyl-CoA oxidase family.</text>
</comment>
<sequence length="225" mass="25313">MASRTVARPAAIGDIRNDNDANCTYEGENSLLLQQTSNWLLGVWGRRHQLTAEHSPLGSLEFLYNVDDTLNKTCPWNSVDQFAEPANLVEMYRWLTAYTLKMTHEKVSRLKRDGNTPLQAKNDSQAYHAVALSVIYGENYILNHFYKTASSFPDAACREVLLQLVALYGGFLLEKHMATLQCCGGAGASVRRRCRSLTPWRHPTGASTPCWVPLTERPTSTYRTK</sequence>
<dbReference type="SUPFAM" id="SSF47203">
    <property type="entry name" value="Acyl-CoA dehydrogenase C-terminal domain-like"/>
    <property type="match status" value="2"/>
</dbReference>
<dbReference type="GO" id="GO:0033540">
    <property type="term" value="P:fatty acid beta-oxidation using acyl-CoA oxidase"/>
    <property type="evidence" value="ECO:0007669"/>
    <property type="project" value="TreeGrafter"/>
</dbReference>
<dbReference type="Gene3D" id="1.20.140.10">
    <property type="entry name" value="Butyryl-CoA Dehydrogenase, subunit A, domain 3"/>
    <property type="match status" value="2"/>
</dbReference>
<gene>
    <name evidence="7" type="ORF">LSINAPIS_LOCUS6333</name>
</gene>
<reference evidence="7 8" key="1">
    <citation type="submission" date="2017-07" db="EMBL/GenBank/DDBJ databases">
        <authorList>
            <person name="Talla V."/>
            <person name="Backstrom N."/>
        </authorList>
    </citation>
    <scope>NUCLEOTIDE SEQUENCE [LARGE SCALE GENOMIC DNA]</scope>
</reference>
<protein>
    <recommendedName>
        <fullName evidence="6">Acyl-CoA oxidase C-terminal domain-containing protein</fullName>
    </recommendedName>
</protein>
<dbReference type="Pfam" id="PF01756">
    <property type="entry name" value="ACOX"/>
    <property type="match status" value="1"/>
</dbReference>
<evidence type="ECO:0000256" key="4">
    <source>
        <dbReference type="ARBA" id="ARBA00023002"/>
    </source>
</evidence>
<name>A0A5E4Q9F3_9NEOP</name>
<evidence type="ECO:0000256" key="3">
    <source>
        <dbReference type="ARBA" id="ARBA00022832"/>
    </source>
</evidence>
<evidence type="ECO:0000256" key="1">
    <source>
        <dbReference type="ARBA" id="ARBA00005189"/>
    </source>
</evidence>
<proteinExistence type="inferred from homology"/>
<dbReference type="InterPro" id="IPR012258">
    <property type="entry name" value="Acyl-CoA_oxidase"/>
</dbReference>
<evidence type="ECO:0000256" key="5">
    <source>
        <dbReference type="ARBA" id="ARBA00023098"/>
    </source>
</evidence>
<evidence type="ECO:0000313" key="7">
    <source>
        <dbReference type="EMBL" id="VVC94363.1"/>
    </source>
</evidence>
<dbReference type="GO" id="GO:0005504">
    <property type="term" value="F:fatty acid binding"/>
    <property type="evidence" value="ECO:0007669"/>
    <property type="project" value="TreeGrafter"/>
</dbReference>
<dbReference type="InterPro" id="IPR036250">
    <property type="entry name" value="AcylCo_DH-like_C"/>
</dbReference>
<dbReference type="Proteomes" id="UP000324832">
    <property type="component" value="Unassembled WGS sequence"/>
</dbReference>
<dbReference type="AlphaFoldDB" id="A0A5E4Q9F3"/>
<evidence type="ECO:0000313" key="8">
    <source>
        <dbReference type="Proteomes" id="UP000324832"/>
    </source>
</evidence>
<dbReference type="EMBL" id="FZQP02001970">
    <property type="protein sequence ID" value="VVC94363.1"/>
    <property type="molecule type" value="Genomic_DNA"/>
</dbReference>
<keyword evidence="4" id="KW-0560">Oxidoreductase</keyword>